<accession>A0A5N4EF71</accession>
<keyword evidence="2" id="KW-1185">Reference proteome</keyword>
<comment type="caution">
    <text evidence="1">The sequence shown here is derived from an EMBL/GenBank/DDBJ whole genome shotgun (WGS) entry which is preliminary data.</text>
</comment>
<protein>
    <submittedName>
        <fullName evidence="1">RNA-binding protein 42</fullName>
    </submittedName>
</protein>
<proteinExistence type="predicted"/>
<reference evidence="1 2" key="1">
    <citation type="journal article" date="2019" name="Mol. Ecol. Resour.">
        <title>Improving Illumina assemblies with Hi-C and long reads: an example with the North African dromedary.</title>
        <authorList>
            <person name="Elbers J.P."/>
            <person name="Rogers M.F."/>
            <person name="Perelman P.L."/>
            <person name="Proskuryakova A.A."/>
            <person name="Serdyukova N.A."/>
            <person name="Johnson W.E."/>
            <person name="Horin P."/>
            <person name="Corander J."/>
            <person name="Murphy D."/>
            <person name="Burger P.A."/>
        </authorList>
    </citation>
    <scope>NUCLEOTIDE SEQUENCE [LARGE SCALE GENOMIC DNA]</scope>
    <source>
        <strain evidence="1">Drom800</strain>
        <tissue evidence="1">Blood</tissue>
    </source>
</reference>
<gene>
    <name evidence="1" type="ORF">Cadr_000001610</name>
</gene>
<evidence type="ECO:0000313" key="1">
    <source>
        <dbReference type="EMBL" id="KAB1282143.1"/>
    </source>
</evidence>
<dbReference type="EMBL" id="JWIN03000002">
    <property type="protein sequence ID" value="KAB1282143.1"/>
    <property type="molecule type" value="Genomic_DNA"/>
</dbReference>
<organism evidence="1 2">
    <name type="scientific">Camelus dromedarius</name>
    <name type="common">Dromedary</name>
    <name type="synonym">Arabian camel</name>
    <dbReference type="NCBI Taxonomy" id="9838"/>
    <lineage>
        <taxon>Eukaryota</taxon>
        <taxon>Metazoa</taxon>
        <taxon>Chordata</taxon>
        <taxon>Craniata</taxon>
        <taxon>Vertebrata</taxon>
        <taxon>Euteleostomi</taxon>
        <taxon>Mammalia</taxon>
        <taxon>Eutheria</taxon>
        <taxon>Laurasiatheria</taxon>
        <taxon>Artiodactyla</taxon>
        <taxon>Tylopoda</taxon>
        <taxon>Camelidae</taxon>
        <taxon>Camelus</taxon>
    </lineage>
</organism>
<dbReference type="Proteomes" id="UP000299084">
    <property type="component" value="Unassembled WGS sequence"/>
</dbReference>
<evidence type="ECO:0000313" key="2">
    <source>
        <dbReference type="Proteomes" id="UP000299084"/>
    </source>
</evidence>
<sequence length="136" mass="15559">MALPESLSLLLEAVCQAYCAFLNSCREDISLLEWDADDFRSPVGIWQRRGTDILELTFSPFPSLHEANVIPDKCMVKTKGYDFLSFKDPSDSVHTLCEINVKYVGLRPTQLHQHPCKDWNLDIACKKQKEKTLGQR</sequence>
<name>A0A5N4EF71_CAMDR</name>
<dbReference type="AlphaFoldDB" id="A0A5N4EF71"/>